<keyword evidence="2" id="KW-1185">Reference proteome</keyword>
<evidence type="ECO:0000313" key="2">
    <source>
        <dbReference type="Proteomes" id="UP000054097"/>
    </source>
</evidence>
<dbReference type="Proteomes" id="UP000054097">
    <property type="component" value="Unassembled WGS sequence"/>
</dbReference>
<accession>A0A0C2X4F6</accession>
<protein>
    <submittedName>
        <fullName evidence="1">Uncharacterized protein</fullName>
    </submittedName>
</protein>
<reference evidence="1 2" key="1">
    <citation type="submission" date="2014-04" db="EMBL/GenBank/DDBJ databases">
        <authorList>
            <consortium name="DOE Joint Genome Institute"/>
            <person name="Kuo A."/>
            <person name="Zuccaro A."/>
            <person name="Kohler A."/>
            <person name="Nagy L.G."/>
            <person name="Floudas D."/>
            <person name="Copeland A."/>
            <person name="Barry K.W."/>
            <person name="Cichocki N."/>
            <person name="Veneault-Fourrey C."/>
            <person name="LaButti K."/>
            <person name="Lindquist E.A."/>
            <person name="Lipzen A."/>
            <person name="Lundell T."/>
            <person name="Morin E."/>
            <person name="Murat C."/>
            <person name="Sun H."/>
            <person name="Tunlid A."/>
            <person name="Henrissat B."/>
            <person name="Grigoriev I.V."/>
            <person name="Hibbett D.S."/>
            <person name="Martin F."/>
            <person name="Nordberg H.P."/>
            <person name="Cantor M.N."/>
            <person name="Hua S.X."/>
        </authorList>
    </citation>
    <scope>NUCLEOTIDE SEQUENCE [LARGE SCALE GENOMIC DNA]</scope>
    <source>
        <strain evidence="1 2">MAFF 305830</strain>
    </source>
</reference>
<sequence length="72" mass="8303">MEFVLAFIFLVRKTRILLEEGDDSHWTSHRWLRHVSFCKDCVSSGKLAEARLLYRAGLYDGICSLGAEWKLG</sequence>
<name>A0A0C2X4F6_SERVB</name>
<organism evidence="1 2">
    <name type="scientific">Serendipita vermifera MAFF 305830</name>
    <dbReference type="NCBI Taxonomy" id="933852"/>
    <lineage>
        <taxon>Eukaryota</taxon>
        <taxon>Fungi</taxon>
        <taxon>Dikarya</taxon>
        <taxon>Basidiomycota</taxon>
        <taxon>Agaricomycotina</taxon>
        <taxon>Agaricomycetes</taxon>
        <taxon>Sebacinales</taxon>
        <taxon>Serendipitaceae</taxon>
        <taxon>Serendipita</taxon>
    </lineage>
</organism>
<reference evidence="2" key="2">
    <citation type="submission" date="2015-01" db="EMBL/GenBank/DDBJ databases">
        <title>Evolutionary Origins and Diversification of the Mycorrhizal Mutualists.</title>
        <authorList>
            <consortium name="DOE Joint Genome Institute"/>
            <consortium name="Mycorrhizal Genomics Consortium"/>
            <person name="Kohler A."/>
            <person name="Kuo A."/>
            <person name="Nagy L.G."/>
            <person name="Floudas D."/>
            <person name="Copeland A."/>
            <person name="Barry K.W."/>
            <person name="Cichocki N."/>
            <person name="Veneault-Fourrey C."/>
            <person name="LaButti K."/>
            <person name="Lindquist E.A."/>
            <person name="Lipzen A."/>
            <person name="Lundell T."/>
            <person name="Morin E."/>
            <person name="Murat C."/>
            <person name="Riley R."/>
            <person name="Ohm R."/>
            <person name="Sun H."/>
            <person name="Tunlid A."/>
            <person name="Henrissat B."/>
            <person name="Grigoriev I.V."/>
            <person name="Hibbett D.S."/>
            <person name="Martin F."/>
        </authorList>
    </citation>
    <scope>NUCLEOTIDE SEQUENCE [LARGE SCALE GENOMIC DNA]</scope>
    <source>
        <strain evidence="2">MAFF 305830</strain>
    </source>
</reference>
<gene>
    <name evidence="1" type="ORF">M408DRAFT_243116</name>
</gene>
<evidence type="ECO:0000313" key="1">
    <source>
        <dbReference type="EMBL" id="KIM24242.1"/>
    </source>
</evidence>
<dbReference type="HOGENOM" id="CLU_2723799_0_0_1"/>
<dbReference type="AlphaFoldDB" id="A0A0C2X4F6"/>
<proteinExistence type="predicted"/>
<dbReference type="EMBL" id="KN824326">
    <property type="protein sequence ID" value="KIM24242.1"/>
    <property type="molecule type" value="Genomic_DNA"/>
</dbReference>